<proteinExistence type="predicted"/>
<evidence type="ECO:0000256" key="1">
    <source>
        <dbReference type="ARBA" id="ARBA00023319"/>
    </source>
</evidence>
<dbReference type="SMART" id="SM00409">
    <property type="entry name" value="IG"/>
    <property type="match status" value="2"/>
</dbReference>
<dbReference type="InterPro" id="IPR036179">
    <property type="entry name" value="Ig-like_dom_sf"/>
</dbReference>
<dbReference type="InterPro" id="IPR007110">
    <property type="entry name" value="Ig-like_dom"/>
</dbReference>
<dbReference type="GO" id="GO:0007411">
    <property type="term" value="P:axon guidance"/>
    <property type="evidence" value="ECO:0007669"/>
    <property type="project" value="TreeGrafter"/>
</dbReference>
<dbReference type="AlphaFoldDB" id="A0AAV2QEF2"/>
<keyword evidence="5" id="KW-1185">Reference proteome</keyword>
<dbReference type="PROSITE" id="PS50835">
    <property type="entry name" value="IG_LIKE"/>
    <property type="match status" value="2"/>
</dbReference>
<dbReference type="Proteomes" id="UP001497623">
    <property type="component" value="Unassembled WGS sequence"/>
</dbReference>
<reference evidence="4 5" key="1">
    <citation type="submission" date="2024-05" db="EMBL/GenBank/DDBJ databases">
        <authorList>
            <person name="Wallberg A."/>
        </authorList>
    </citation>
    <scope>NUCLEOTIDE SEQUENCE [LARGE SCALE GENOMIC DNA]</scope>
</reference>
<sequence>MMYVRMSLSWYICVLLLVLVVLTYGRPRNTRYLGREHLLLRERLLQHHNLLPRLLPRQQHYHPYHTPRRTSDTSQLTRTERGRSRSRRAHVSLPSRPRGAVTWGARCSPKRAKVRPNSDVSLECEVLVPDGSVLLWKKDGMPVHFIQEYPGDVLSNSIRPSLYMDQYVGSHGTVHMSTRVYIDCANEEHEGLYTLEVHTPNGKQSKRNFTVTLAESAGHSVGMFCYDLAIVPYIPRIYEYARAHGAIIGQEIILPCKVQGNNHTVSWYFQNRQLPQNSPSFQIHANGNLLIRELNLDHRGVFSCQTMSTIVPELTDIAFTTVYPVLPQEEETNEINQSLENLSA</sequence>
<dbReference type="SUPFAM" id="SSF48726">
    <property type="entry name" value="Immunoglobulin"/>
    <property type="match status" value="2"/>
</dbReference>
<dbReference type="InterPro" id="IPR013783">
    <property type="entry name" value="Ig-like_fold"/>
</dbReference>
<evidence type="ECO:0000313" key="4">
    <source>
        <dbReference type="EMBL" id="CAL4079924.1"/>
    </source>
</evidence>
<gene>
    <name evidence="4" type="ORF">MNOR_LOCUS11153</name>
</gene>
<dbReference type="GO" id="GO:0007156">
    <property type="term" value="P:homophilic cell adhesion via plasma membrane adhesion molecules"/>
    <property type="evidence" value="ECO:0007669"/>
    <property type="project" value="TreeGrafter"/>
</dbReference>
<dbReference type="PANTHER" id="PTHR10075">
    <property type="entry name" value="BASIGIN RELATED"/>
    <property type="match status" value="1"/>
</dbReference>
<comment type="caution">
    <text evidence="4">The sequence shown here is derived from an EMBL/GenBank/DDBJ whole genome shotgun (WGS) entry which is preliminary data.</text>
</comment>
<dbReference type="GO" id="GO:0098632">
    <property type="term" value="F:cell-cell adhesion mediator activity"/>
    <property type="evidence" value="ECO:0007669"/>
    <property type="project" value="TreeGrafter"/>
</dbReference>
<dbReference type="Pfam" id="PF13927">
    <property type="entry name" value="Ig_3"/>
    <property type="match status" value="1"/>
</dbReference>
<dbReference type="PANTHER" id="PTHR10075:SF14">
    <property type="entry name" value="CELL ADHESION MOLECULE DSCAM2-RELATED"/>
    <property type="match status" value="1"/>
</dbReference>
<keyword evidence="1" id="KW-0393">Immunoglobulin domain</keyword>
<dbReference type="SMART" id="SM00408">
    <property type="entry name" value="IGc2"/>
    <property type="match status" value="2"/>
</dbReference>
<organism evidence="4 5">
    <name type="scientific">Meganyctiphanes norvegica</name>
    <name type="common">Northern krill</name>
    <name type="synonym">Thysanopoda norvegica</name>
    <dbReference type="NCBI Taxonomy" id="48144"/>
    <lineage>
        <taxon>Eukaryota</taxon>
        <taxon>Metazoa</taxon>
        <taxon>Ecdysozoa</taxon>
        <taxon>Arthropoda</taxon>
        <taxon>Crustacea</taxon>
        <taxon>Multicrustacea</taxon>
        <taxon>Malacostraca</taxon>
        <taxon>Eumalacostraca</taxon>
        <taxon>Eucarida</taxon>
        <taxon>Euphausiacea</taxon>
        <taxon>Euphausiidae</taxon>
        <taxon>Meganyctiphanes</taxon>
    </lineage>
</organism>
<feature type="domain" description="Ig-like" evidence="3">
    <location>
        <begin position="235"/>
        <end position="315"/>
    </location>
</feature>
<protein>
    <recommendedName>
        <fullName evidence="3">Ig-like domain-containing protein</fullName>
    </recommendedName>
</protein>
<dbReference type="EMBL" id="CAXKWB010005806">
    <property type="protein sequence ID" value="CAL4079924.1"/>
    <property type="molecule type" value="Genomic_DNA"/>
</dbReference>
<feature type="domain" description="Ig-like" evidence="3">
    <location>
        <begin position="97"/>
        <end position="212"/>
    </location>
</feature>
<dbReference type="GO" id="GO:0005886">
    <property type="term" value="C:plasma membrane"/>
    <property type="evidence" value="ECO:0007669"/>
    <property type="project" value="TreeGrafter"/>
</dbReference>
<dbReference type="InterPro" id="IPR003599">
    <property type="entry name" value="Ig_sub"/>
</dbReference>
<feature type="region of interest" description="Disordered" evidence="2">
    <location>
        <begin position="61"/>
        <end position="98"/>
    </location>
</feature>
<accession>A0AAV2QEF2</accession>
<evidence type="ECO:0000256" key="2">
    <source>
        <dbReference type="SAM" id="MobiDB-lite"/>
    </source>
</evidence>
<evidence type="ECO:0000313" key="5">
    <source>
        <dbReference type="Proteomes" id="UP001497623"/>
    </source>
</evidence>
<dbReference type="InterPro" id="IPR003598">
    <property type="entry name" value="Ig_sub2"/>
</dbReference>
<dbReference type="GO" id="GO:0070593">
    <property type="term" value="P:dendrite self-avoidance"/>
    <property type="evidence" value="ECO:0007669"/>
    <property type="project" value="TreeGrafter"/>
</dbReference>
<name>A0AAV2QEF2_MEGNR</name>
<dbReference type="Gene3D" id="2.60.40.10">
    <property type="entry name" value="Immunoglobulins"/>
    <property type="match status" value="2"/>
</dbReference>
<evidence type="ECO:0000259" key="3">
    <source>
        <dbReference type="PROSITE" id="PS50835"/>
    </source>
</evidence>
<dbReference type="GO" id="GO:0030424">
    <property type="term" value="C:axon"/>
    <property type="evidence" value="ECO:0007669"/>
    <property type="project" value="TreeGrafter"/>
</dbReference>